<name>A0ABU2B1X0_9MICC</name>
<dbReference type="InterPro" id="IPR032710">
    <property type="entry name" value="NTF2-like_dom_sf"/>
</dbReference>
<dbReference type="SUPFAM" id="SSF54427">
    <property type="entry name" value="NTF2-like"/>
    <property type="match status" value="1"/>
</dbReference>
<dbReference type="EMBL" id="JAVDYJ010000001">
    <property type="protein sequence ID" value="MDR7347029.1"/>
    <property type="molecule type" value="Genomic_DNA"/>
</dbReference>
<gene>
    <name evidence="1" type="ORF">J2S62_001286</name>
</gene>
<dbReference type="Proteomes" id="UP001183794">
    <property type="component" value="Unassembled WGS sequence"/>
</dbReference>
<sequence length="125" mass="13967">MVEAPEDCGNAPRKMVIRDLLVALAERNHDAVVSFLREDIRWDVVGVKELTGPDAVGEWLLQQPPVEELHIATVITHGTDCGAEGRLVHSDGTTTRFNHIMLFAGHAKTAKVKEVRSYLIDEERR</sequence>
<comment type="caution">
    <text evidence="1">The sequence shown here is derived from an EMBL/GenBank/DDBJ whole genome shotgun (WGS) entry which is preliminary data.</text>
</comment>
<evidence type="ECO:0000313" key="2">
    <source>
        <dbReference type="Proteomes" id="UP001183794"/>
    </source>
</evidence>
<reference evidence="1 2" key="1">
    <citation type="submission" date="2023-07" db="EMBL/GenBank/DDBJ databases">
        <title>Sequencing the genomes of 1000 actinobacteria strains.</title>
        <authorList>
            <person name="Klenk H.-P."/>
        </authorList>
    </citation>
    <scope>NUCLEOTIDE SEQUENCE [LARGE SCALE GENOMIC DNA]</scope>
    <source>
        <strain evidence="1 2">DSM 22966</strain>
    </source>
</reference>
<dbReference type="Gene3D" id="3.10.450.50">
    <property type="match status" value="1"/>
</dbReference>
<organism evidence="1 2">
    <name type="scientific">Enteractinococcus fodinae</name>
    <dbReference type="NCBI Taxonomy" id="684663"/>
    <lineage>
        <taxon>Bacteria</taxon>
        <taxon>Bacillati</taxon>
        <taxon>Actinomycetota</taxon>
        <taxon>Actinomycetes</taxon>
        <taxon>Micrococcales</taxon>
        <taxon>Micrococcaceae</taxon>
    </lineage>
</organism>
<evidence type="ECO:0000313" key="1">
    <source>
        <dbReference type="EMBL" id="MDR7347029.1"/>
    </source>
</evidence>
<keyword evidence="2" id="KW-1185">Reference proteome</keyword>
<proteinExistence type="predicted"/>
<protein>
    <recommendedName>
        <fullName evidence="3">SnoaL-like domain-containing protein</fullName>
    </recommendedName>
</protein>
<dbReference type="RefSeq" id="WP_310172728.1">
    <property type="nucleotide sequence ID" value="NZ_BAABHE010000002.1"/>
</dbReference>
<evidence type="ECO:0008006" key="3">
    <source>
        <dbReference type="Google" id="ProtNLM"/>
    </source>
</evidence>
<accession>A0ABU2B1X0</accession>